<dbReference type="STRING" id="526227.Mesil_0090"/>
<feature type="domain" description="Gfo/Idh/MocA-like oxidoreductase N-terminal" evidence="3">
    <location>
        <begin position="7"/>
        <end position="123"/>
    </location>
</feature>
<dbReference type="InterPro" id="IPR000683">
    <property type="entry name" value="Gfo/Idh/MocA-like_OxRdtase_N"/>
</dbReference>
<dbReference type="Proteomes" id="UP000001916">
    <property type="component" value="Chromosome"/>
</dbReference>
<dbReference type="KEGG" id="msv:Mesil_0090"/>
<proteinExistence type="inferred from homology"/>
<evidence type="ECO:0000259" key="4">
    <source>
        <dbReference type="Pfam" id="PF22725"/>
    </source>
</evidence>
<dbReference type="EMBL" id="CP002042">
    <property type="protein sequence ID" value="ADH62035.1"/>
    <property type="molecule type" value="Genomic_DNA"/>
</dbReference>
<name>D7BGB4_ALLS1</name>
<dbReference type="HOGENOM" id="CLU_023194_7_2_0"/>
<reference evidence="5 6" key="1">
    <citation type="journal article" date="2010" name="Stand. Genomic Sci.">
        <title>Complete genome sequence of Meiothermus silvanus type strain (VI-R2).</title>
        <authorList>
            <person name="Sikorski J."/>
            <person name="Tindall B.J."/>
            <person name="Lowry S."/>
            <person name="Lucas S."/>
            <person name="Nolan M."/>
            <person name="Copeland A."/>
            <person name="Glavina Del Rio T."/>
            <person name="Tice H."/>
            <person name="Cheng J.F."/>
            <person name="Han C."/>
            <person name="Pitluck S."/>
            <person name="Liolios K."/>
            <person name="Ivanova N."/>
            <person name="Mavromatis K."/>
            <person name="Mikhailova N."/>
            <person name="Pati A."/>
            <person name="Goodwin L."/>
            <person name="Chen A."/>
            <person name="Palaniappan K."/>
            <person name="Land M."/>
            <person name="Hauser L."/>
            <person name="Chang Y.J."/>
            <person name="Jeffries C.D."/>
            <person name="Rohde M."/>
            <person name="Goker M."/>
            <person name="Woyke T."/>
            <person name="Bristow J."/>
            <person name="Eisen J.A."/>
            <person name="Markowitz V."/>
            <person name="Hugenholtz P."/>
            <person name="Kyrpides N.C."/>
            <person name="Klenk H.P."/>
            <person name="Lapidus A."/>
        </authorList>
    </citation>
    <scope>NUCLEOTIDE SEQUENCE [LARGE SCALE GENOMIC DNA]</scope>
    <source>
        <strain evidence="6">ATCC 700542 / DSM 9946 / VI-R2</strain>
    </source>
</reference>
<dbReference type="Gene3D" id="3.30.360.10">
    <property type="entry name" value="Dihydrodipicolinate Reductase, domain 2"/>
    <property type="match status" value="1"/>
</dbReference>
<dbReference type="InterPro" id="IPR055170">
    <property type="entry name" value="GFO_IDH_MocA-like_dom"/>
</dbReference>
<organism evidence="5 6">
    <name type="scientific">Allomeiothermus silvanus (strain ATCC 700542 / DSM 9946 / NBRC 106475 / NCIMB 13440 / VI-R2)</name>
    <name type="common">Thermus silvanus</name>
    <dbReference type="NCBI Taxonomy" id="526227"/>
    <lineage>
        <taxon>Bacteria</taxon>
        <taxon>Thermotogati</taxon>
        <taxon>Deinococcota</taxon>
        <taxon>Deinococci</taxon>
        <taxon>Thermales</taxon>
        <taxon>Thermaceae</taxon>
        <taxon>Allomeiothermus</taxon>
    </lineage>
</organism>
<comment type="similarity">
    <text evidence="1">Belongs to the Gfo/Idh/MocA family.</text>
</comment>
<evidence type="ECO:0000313" key="6">
    <source>
        <dbReference type="Proteomes" id="UP000001916"/>
    </source>
</evidence>
<dbReference type="GO" id="GO:0016491">
    <property type="term" value="F:oxidoreductase activity"/>
    <property type="evidence" value="ECO:0007669"/>
    <property type="project" value="UniProtKB-KW"/>
</dbReference>
<dbReference type="GO" id="GO:0000166">
    <property type="term" value="F:nucleotide binding"/>
    <property type="evidence" value="ECO:0007669"/>
    <property type="project" value="InterPro"/>
</dbReference>
<evidence type="ECO:0000256" key="2">
    <source>
        <dbReference type="ARBA" id="ARBA00023002"/>
    </source>
</evidence>
<dbReference type="PANTHER" id="PTHR22604:SF105">
    <property type="entry name" value="TRANS-1,2-DIHYDROBENZENE-1,2-DIOL DEHYDROGENASE"/>
    <property type="match status" value="1"/>
</dbReference>
<gene>
    <name evidence="5" type="ordered locus">Mesil_0090</name>
</gene>
<dbReference type="SUPFAM" id="SSF55347">
    <property type="entry name" value="Glyceraldehyde-3-phosphate dehydrogenase-like, C-terminal domain"/>
    <property type="match status" value="1"/>
</dbReference>
<dbReference type="SUPFAM" id="SSF51735">
    <property type="entry name" value="NAD(P)-binding Rossmann-fold domains"/>
    <property type="match status" value="1"/>
</dbReference>
<dbReference type="Pfam" id="PF22725">
    <property type="entry name" value="GFO_IDH_MocA_C3"/>
    <property type="match status" value="1"/>
</dbReference>
<dbReference type="InterPro" id="IPR036291">
    <property type="entry name" value="NAD(P)-bd_dom_sf"/>
</dbReference>
<evidence type="ECO:0000313" key="5">
    <source>
        <dbReference type="EMBL" id="ADH62035.1"/>
    </source>
</evidence>
<feature type="domain" description="GFO/IDH/MocA-like oxidoreductase" evidence="4">
    <location>
        <begin position="135"/>
        <end position="250"/>
    </location>
</feature>
<evidence type="ECO:0000256" key="1">
    <source>
        <dbReference type="ARBA" id="ARBA00010928"/>
    </source>
</evidence>
<sequence>MDGMEKIRWGILSTGRIAGRLSDTLRTLEGAELLAVGSRSRDSAEAFGERYGIPRRYGSYEELAADPDVDVIYVASPHSHHYVHTMLALEAGKHVLVEKSFAHNALETRHMIEKAREKKLFLMEAMWTRFLPHMVRLRELLGEQVIGEVRLIQVSMGFRAQAAPESRLLNPELAGGALLDVGVYPVSFTSMVWGRPERLDSQVYLGPTGVDLQETLLLGYLDGRLATLISSLHTPTNVAAYLFGTEGYIEIPKPWYHSQVLLIHKGGQTTSVACPYPGHGDQFQALETMSCIRAGKLESAVMPLSETLSIMQTMDAFRAQWGLVYPNELRA</sequence>
<dbReference type="Pfam" id="PF01408">
    <property type="entry name" value="GFO_IDH_MocA"/>
    <property type="match status" value="1"/>
</dbReference>
<dbReference type="AlphaFoldDB" id="D7BGB4"/>
<protein>
    <submittedName>
        <fullName evidence="5">Oxidoreductase domain protein</fullName>
    </submittedName>
</protein>
<accession>D7BGB4</accession>
<dbReference type="PANTHER" id="PTHR22604">
    <property type="entry name" value="OXIDOREDUCTASES"/>
    <property type="match status" value="1"/>
</dbReference>
<evidence type="ECO:0000259" key="3">
    <source>
        <dbReference type="Pfam" id="PF01408"/>
    </source>
</evidence>
<dbReference type="eggNOG" id="COG0673">
    <property type="taxonomic scope" value="Bacteria"/>
</dbReference>
<dbReference type="InterPro" id="IPR050984">
    <property type="entry name" value="Gfo/Idh/MocA_domain"/>
</dbReference>
<dbReference type="Gene3D" id="3.40.50.720">
    <property type="entry name" value="NAD(P)-binding Rossmann-like Domain"/>
    <property type="match status" value="1"/>
</dbReference>
<keyword evidence="6" id="KW-1185">Reference proteome</keyword>
<keyword evidence="2" id="KW-0560">Oxidoreductase</keyword>